<feature type="transmembrane region" description="Helical" evidence="6">
    <location>
        <begin position="153"/>
        <end position="177"/>
    </location>
</feature>
<evidence type="ECO:0000256" key="2">
    <source>
        <dbReference type="ARBA" id="ARBA00022448"/>
    </source>
</evidence>
<evidence type="ECO:0000313" key="9">
    <source>
        <dbReference type="Proteomes" id="UP001597301"/>
    </source>
</evidence>
<protein>
    <submittedName>
        <fullName evidence="8">ABC transporter permease</fullName>
    </submittedName>
</protein>
<dbReference type="Gene3D" id="1.10.3720.10">
    <property type="entry name" value="MetI-like"/>
    <property type="match status" value="1"/>
</dbReference>
<keyword evidence="5 6" id="KW-0472">Membrane</keyword>
<evidence type="ECO:0000259" key="7">
    <source>
        <dbReference type="PROSITE" id="PS50928"/>
    </source>
</evidence>
<keyword evidence="3 6" id="KW-0812">Transmembrane</keyword>
<keyword evidence="9" id="KW-1185">Reference proteome</keyword>
<evidence type="ECO:0000256" key="5">
    <source>
        <dbReference type="ARBA" id="ARBA00023136"/>
    </source>
</evidence>
<dbReference type="InterPro" id="IPR000515">
    <property type="entry name" value="MetI-like"/>
</dbReference>
<feature type="transmembrane region" description="Helical" evidence="6">
    <location>
        <begin position="183"/>
        <end position="205"/>
    </location>
</feature>
<evidence type="ECO:0000256" key="1">
    <source>
        <dbReference type="ARBA" id="ARBA00004141"/>
    </source>
</evidence>
<evidence type="ECO:0000313" key="8">
    <source>
        <dbReference type="EMBL" id="MFD1708899.1"/>
    </source>
</evidence>
<comment type="subcellular location">
    <subcellularLocation>
        <location evidence="6">Cell membrane</location>
        <topology evidence="6">Multi-pass membrane protein</topology>
    </subcellularLocation>
    <subcellularLocation>
        <location evidence="1">Membrane</location>
        <topology evidence="1">Multi-pass membrane protein</topology>
    </subcellularLocation>
</comment>
<dbReference type="PROSITE" id="PS50928">
    <property type="entry name" value="ABC_TM1"/>
    <property type="match status" value="1"/>
</dbReference>
<organism evidence="8 9">
    <name type="scientific">Siminovitchia sediminis</name>
    <dbReference type="NCBI Taxonomy" id="1274353"/>
    <lineage>
        <taxon>Bacteria</taxon>
        <taxon>Bacillati</taxon>
        <taxon>Bacillota</taxon>
        <taxon>Bacilli</taxon>
        <taxon>Bacillales</taxon>
        <taxon>Bacillaceae</taxon>
        <taxon>Siminovitchia</taxon>
    </lineage>
</organism>
<accession>A0ABW4KL81</accession>
<dbReference type="RefSeq" id="WP_380776770.1">
    <property type="nucleotide sequence ID" value="NZ_JBHUEO010000121.1"/>
</dbReference>
<feature type="transmembrane region" description="Helical" evidence="6">
    <location>
        <begin position="84"/>
        <end position="101"/>
    </location>
</feature>
<evidence type="ECO:0000256" key="3">
    <source>
        <dbReference type="ARBA" id="ARBA00022692"/>
    </source>
</evidence>
<dbReference type="PANTHER" id="PTHR30177:SF28">
    <property type="entry name" value="CHOLINE TRANSPORT SYSTEM PERMEASE PROTEIN OPUBB"/>
    <property type="match status" value="1"/>
</dbReference>
<evidence type="ECO:0000256" key="4">
    <source>
        <dbReference type="ARBA" id="ARBA00022989"/>
    </source>
</evidence>
<dbReference type="Proteomes" id="UP001597301">
    <property type="component" value="Unassembled WGS sequence"/>
</dbReference>
<feature type="domain" description="ABC transmembrane type-1" evidence="7">
    <location>
        <begin position="21"/>
        <end position="202"/>
    </location>
</feature>
<dbReference type="PANTHER" id="PTHR30177">
    <property type="entry name" value="GLYCINE BETAINE/L-PROLINE TRANSPORT SYSTEM PERMEASE PROTEIN PROW"/>
    <property type="match status" value="1"/>
</dbReference>
<feature type="transmembrane region" description="Helical" evidence="6">
    <location>
        <begin position="25"/>
        <end position="46"/>
    </location>
</feature>
<dbReference type="InterPro" id="IPR051204">
    <property type="entry name" value="ABC_transp_perm/SBD"/>
</dbReference>
<dbReference type="SUPFAM" id="SSF161098">
    <property type="entry name" value="MetI-like"/>
    <property type="match status" value="1"/>
</dbReference>
<dbReference type="Pfam" id="PF00528">
    <property type="entry name" value="BPD_transp_1"/>
    <property type="match status" value="1"/>
</dbReference>
<comment type="similarity">
    <text evidence="6">Belongs to the binding-protein-dependent transport system permease family.</text>
</comment>
<proteinExistence type="inferred from homology"/>
<evidence type="ECO:0000256" key="6">
    <source>
        <dbReference type="RuleBase" id="RU363032"/>
    </source>
</evidence>
<feature type="transmembrane region" description="Helical" evidence="6">
    <location>
        <begin position="58"/>
        <end position="78"/>
    </location>
</feature>
<dbReference type="EMBL" id="JBHUEO010000121">
    <property type="protein sequence ID" value="MFD1708899.1"/>
    <property type="molecule type" value="Genomic_DNA"/>
</dbReference>
<reference evidence="9" key="1">
    <citation type="journal article" date="2019" name="Int. J. Syst. Evol. Microbiol.">
        <title>The Global Catalogue of Microorganisms (GCM) 10K type strain sequencing project: providing services to taxonomists for standard genome sequencing and annotation.</title>
        <authorList>
            <consortium name="The Broad Institute Genomics Platform"/>
            <consortium name="The Broad Institute Genome Sequencing Center for Infectious Disease"/>
            <person name="Wu L."/>
            <person name="Ma J."/>
        </authorList>
    </citation>
    <scope>NUCLEOTIDE SEQUENCE [LARGE SCALE GENOMIC DNA]</scope>
    <source>
        <strain evidence="9">CGMCC 1.12295</strain>
    </source>
</reference>
<sequence length="221" mass="24167">MKDYGYLSVFVERSQDLIVSLGEHILITLVAVFLGCLVSIPLGMYLTRTKVKWIHSTTFMITNVFQTIPSLALLAMLLPLLGVGMLPAIVALFLYSLLPILRNTYAGFKSINEGIIQSAIGMGYSPMQRLFQIEFPLAFPYIMSGIRLTTVYIINWATLATLIGAGGLGELIVSGLGVYDKPLILAAAVLSMALALIADFLLSLLEKSLIKKSHSEQQQII</sequence>
<keyword evidence="4 6" id="KW-1133">Transmembrane helix</keyword>
<name>A0ABW4KL81_9BACI</name>
<dbReference type="InterPro" id="IPR035906">
    <property type="entry name" value="MetI-like_sf"/>
</dbReference>
<comment type="caution">
    <text evidence="8">The sequence shown here is derived from an EMBL/GenBank/DDBJ whole genome shotgun (WGS) entry which is preliminary data.</text>
</comment>
<keyword evidence="2 6" id="KW-0813">Transport</keyword>
<gene>
    <name evidence="8" type="ORF">ACFSCZ_19735</name>
</gene>